<dbReference type="RefSeq" id="WP_137668435.1">
    <property type="nucleotide sequence ID" value="NZ_BJCE01000155.1"/>
</dbReference>
<protein>
    <submittedName>
        <fullName evidence="2">Uncharacterized protein</fullName>
    </submittedName>
</protein>
<dbReference type="EMBL" id="BJCE01000155">
    <property type="protein sequence ID" value="GCL38599.1"/>
    <property type="molecule type" value="Genomic_DNA"/>
</dbReference>
<proteinExistence type="predicted"/>
<accession>A0A480A112</accession>
<dbReference type="InterPro" id="IPR049891">
    <property type="entry name" value="CTB"/>
</dbReference>
<organism evidence="2 3">
    <name type="scientific">Sphaerospermopsis reniformis</name>
    <dbReference type="NCBI Taxonomy" id="531300"/>
    <lineage>
        <taxon>Bacteria</taxon>
        <taxon>Bacillati</taxon>
        <taxon>Cyanobacteriota</taxon>
        <taxon>Cyanophyceae</taxon>
        <taxon>Nostocales</taxon>
        <taxon>Aphanizomenonaceae</taxon>
        <taxon>Sphaerospermopsis</taxon>
    </lineage>
</organism>
<name>A0A480A112_9CYAN</name>
<evidence type="ECO:0000256" key="1">
    <source>
        <dbReference type="SAM" id="MobiDB-lite"/>
    </source>
</evidence>
<evidence type="ECO:0000313" key="2">
    <source>
        <dbReference type="EMBL" id="GCL38599.1"/>
    </source>
</evidence>
<sequence>MMKFKWFIELSDQEQEFLTGGSQPQISNNNFSQRAENTTENNSNTPLGKVSRTNTDFADVNSGAQSILSSNEPEVSPFGSVNNLFPNNPRSFNNPLGTLGMF</sequence>
<feature type="region of interest" description="Disordered" evidence="1">
    <location>
        <begin position="18"/>
        <end position="56"/>
    </location>
</feature>
<feature type="region of interest" description="Disordered" evidence="1">
    <location>
        <begin position="68"/>
        <end position="102"/>
    </location>
</feature>
<feature type="compositionally biased region" description="Polar residues" evidence="1">
    <location>
        <begin position="20"/>
        <end position="56"/>
    </location>
</feature>
<dbReference type="Proteomes" id="UP000300142">
    <property type="component" value="Unassembled WGS sequence"/>
</dbReference>
<comment type="caution">
    <text evidence="2">The sequence shown here is derived from an EMBL/GenBank/DDBJ whole genome shotgun (WGS) entry which is preliminary data.</text>
</comment>
<dbReference type="AlphaFoldDB" id="A0A480A112"/>
<keyword evidence="3" id="KW-1185">Reference proteome</keyword>
<gene>
    <name evidence="2" type="ORF">SR1949_37160</name>
</gene>
<dbReference type="NCBIfam" id="NF038167">
    <property type="entry name" value="cyan_ocin_like"/>
    <property type="match status" value="1"/>
</dbReference>
<evidence type="ECO:0000313" key="3">
    <source>
        <dbReference type="Proteomes" id="UP000300142"/>
    </source>
</evidence>
<feature type="compositionally biased region" description="Polar residues" evidence="1">
    <location>
        <begin position="68"/>
        <end position="96"/>
    </location>
</feature>
<reference evidence="3" key="1">
    <citation type="submission" date="2019-02" db="EMBL/GenBank/DDBJ databases">
        <title>Draft genome sequence of Sphaerospermopsis reniformis NIES-1949.</title>
        <authorList>
            <person name="Yamaguchi H."/>
            <person name="Suzuki S."/>
            <person name="Kawachi M."/>
        </authorList>
    </citation>
    <scope>NUCLEOTIDE SEQUENCE [LARGE SCALE GENOMIC DNA]</scope>
    <source>
        <strain evidence="3">NIES-1949</strain>
    </source>
</reference>